<name>A0A067SK49_GALM3</name>
<protein>
    <submittedName>
        <fullName evidence="2">Uncharacterized protein</fullName>
    </submittedName>
</protein>
<feature type="compositionally biased region" description="Polar residues" evidence="1">
    <location>
        <begin position="179"/>
        <end position="193"/>
    </location>
</feature>
<feature type="compositionally biased region" description="Polar residues" evidence="1">
    <location>
        <begin position="79"/>
        <end position="91"/>
    </location>
</feature>
<dbReference type="Proteomes" id="UP000027222">
    <property type="component" value="Unassembled WGS sequence"/>
</dbReference>
<feature type="compositionally biased region" description="Gly residues" evidence="1">
    <location>
        <begin position="41"/>
        <end position="52"/>
    </location>
</feature>
<feature type="compositionally biased region" description="Acidic residues" evidence="1">
    <location>
        <begin position="305"/>
        <end position="316"/>
    </location>
</feature>
<feature type="region of interest" description="Disordered" evidence="1">
    <location>
        <begin position="299"/>
        <end position="342"/>
    </location>
</feature>
<dbReference type="HOGENOM" id="CLU_811452_0_0_1"/>
<reference evidence="3" key="1">
    <citation type="journal article" date="2014" name="Proc. Natl. Acad. Sci. U.S.A.">
        <title>Extensive sampling of basidiomycete genomes demonstrates inadequacy of the white-rot/brown-rot paradigm for wood decay fungi.</title>
        <authorList>
            <person name="Riley R."/>
            <person name="Salamov A.A."/>
            <person name="Brown D.W."/>
            <person name="Nagy L.G."/>
            <person name="Floudas D."/>
            <person name="Held B.W."/>
            <person name="Levasseur A."/>
            <person name="Lombard V."/>
            <person name="Morin E."/>
            <person name="Otillar R."/>
            <person name="Lindquist E.A."/>
            <person name="Sun H."/>
            <person name="LaButti K.M."/>
            <person name="Schmutz J."/>
            <person name="Jabbour D."/>
            <person name="Luo H."/>
            <person name="Baker S.E."/>
            <person name="Pisabarro A.G."/>
            <person name="Walton J.D."/>
            <person name="Blanchette R.A."/>
            <person name="Henrissat B."/>
            <person name="Martin F."/>
            <person name="Cullen D."/>
            <person name="Hibbett D.S."/>
            <person name="Grigoriev I.V."/>
        </authorList>
    </citation>
    <scope>NUCLEOTIDE SEQUENCE [LARGE SCALE GENOMIC DNA]</scope>
    <source>
        <strain evidence="3">CBS 339.88</strain>
    </source>
</reference>
<proteinExistence type="predicted"/>
<sequence>MNHTKGFSGGAGADDNSSDDDSAFEGKQPDGYAPTLDDSGYGSGSDDGGIRGPDGLEVELQDGGRAAAGARDHTDKFSSSEGECINQNSNIDEGDLDAHDGLDDDGACSEGQADYTNDDKIAAEPPTEGDGENAVDNGEGREGDELVGDVTAPDFDQEEDQDDGGDSCSKDRGADSEDPNVNKTPAESSSTPNSEDEIHRLRQALENKQKTTARLRAELKAQAKHHITFLASLSLPTSIIRREELHLQTDQQADTEKLQAALHALQDVVDREVEVCLCGGGEYAIGTVELERNWNGKRGRRLSEEDGSQEEDGVDDLGERLGSENFSGEEHPRSRFKRARIE</sequence>
<gene>
    <name evidence="2" type="ORF">GALMADRAFT_147353</name>
</gene>
<dbReference type="AlphaFoldDB" id="A0A067SK49"/>
<feature type="compositionally biased region" description="Acidic residues" evidence="1">
    <location>
        <begin position="155"/>
        <end position="165"/>
    </location>
</feature>
<organism evidence="2 3">
    <name type="scientific">Galerina marginata (strain CBS 339.88)</name>
    <dbReference type="NCBI Taxonomy" id="685588"/>
    <lineage>
        <taxon>Eukaryota</taxon>
        <taxon>Fungi</taxon>
        <taxon>Dikarya</taxon>
        <taxon>Basidiomycota</taxon>
        <taxon>Agaricomycotina</taxon>
        <taxon>Agaricomycetes</taxon>
        <taxon>Agaricomycetidae</taxon>
        <taxon>Agaricales</taxon>
        <taxon>Agaricineae</taxon>
        <taxon>Strophariaceae</taxon>
        <taxon>Galerina</taxon>
    </lineage>
</organism>
<evidence type="ECO:0000313" key="2">
    <source>
        <dbReference type="EMBL" id="KDR67138.1"/>
    </source>
</evidence>
<accession>A0A067SK49</accession>
<evidence type="ECO:0000256" key="1">
    <source>
        <dbReference type="SAM" id="MobiDB-lite"/>
    </source>
</evidence>
<evidence type="ECO:0000313" key="3">
    <source>
        <dbReference type="Proteomes" id="UP000027222"/>
    </source>
</evidence>
<keyword evidence="3" id="KW-1185">Reference proteome</keyword>
<feature type="compositionally biased region" description="Basic and acidic residues" evidence="1">
    <location>
        <begin position="317"/>
        <end position="342"/>
    </location>
</feature>
<feature type="region of interest" description="Disordered" evidence="1">
    <location>
        <begin position="1"/>
        <end position="196"/>
    </location>
</feature>
<dbReference type="EMBL" id="KL142417">
    <property type="protein sequence ID" value="KDR67138.1"/>
    <property type="molecule type" value="Genomic_DNA"/>
</dbReference>